<gene>
    <name evidence="3" type="ORF">AVDCRST_MAG72-511</name>
</gene>
<sequence>MATQPDHLAQLRVESARFLDVMRDAPAGVGVPTCPDWSSDDLLWHLGEVQWFWGTIVRDAVTDPESLAHPERPGDRAGLVAFFEKASHTLQQALAHTPPQEARWTWSSEQTAGFIRRRQAHEALIHRVDAELTADAERADMDPALCSDGVDEALRVMFAGVPDWGRFEPEGSARVRVTATDTGHSWLVTLGRFSGTDPEGTAHDEPDIAVADSDSGEDVAAGVGGTAADLDCWLWGRPTTGPLERSGDEDILSRLQEYVGQGID</sequence>
<reference evidence="3" key="1">
    <citation type="submission" date="2020-02" db="EMBL/GenBank/DDBJ databases">
        <authorList>
            <person name="Meier V. D."/>
        </authorList>
    </citation>
    <scope>NUCLEOTIDE SEQUENCE</scope>
    <source>
        <strain evidence="3">AVDCRST_MAG72</strain>
    </source>
</reference>
<dbReference type="PANTHER" id="PTHR40758:SF1">
    <property type="entry name" value="CONSERVED PROTEIN"/>
    <property type="match status" value="1"/>
</dbReference>
<dbReference type="PANTHER" id="PTHR40758">
    <property type="entry name" value="CONSERVED PROTEIN"/>
    <property type="match status" value="1"/>
</dbReference>
<organism evidence="3">
    <name type="scientific">uncultured Nocardioidaceae bacterium</name>
    <dbReference type="NCBI Taxonomy" id="253824"/>
    <lineage>
        <taxon>Bacteria</taxon>
        <taxon>Bacillati</taxon>
        <taxon>Actinomycetota</taxon>
        <taxon>Actinomycetes</taxon>
        <taxon>Propionibacteriales</taxon>
        <taxon>Nocardioidaceae</taxon>
        <taxon>environmental samples</taxon>
    </lineage>
</organism>
<dbReference type="GO" id="GO:0046872">
    <property type="term" value="F:metal ion binding"/>
    <property type="evidence" value="ECO:0007669"/>
    <property type="project" value="InterPro"/>
</dbReference>
<evidence type="ECO:0000259" key="1">
    <source>
        <dbReference type="Pfam" id="PF07398"/>
    </source>
</evidence>
<dbReference type="InterPro" id="IPR024344">
    <property type="entry name" value="MDMPI_metal-binding"/>
</dbReference>
<feature type="domain" description="Mycothiol-dependent maleylpyruvate isomerase metal-binding" evidence="2">
    <location>
        <begin position="8"/>
        <end position="130"/>
    </location>
</feature>
<feature type="domain" description="MDMPI C-terminal" evidence="1">
    <location>
        <begin position="146"/>
        <end position="251"/>
    </location>
</feature>
<dbReference type="EMBL" id="CADCUJ010000020">
    <property type="protein sequence ID" value="CAA9335563.1"/>
    <property type="molecule type" value="Genomic_DNA"/>
</dbReference>
<dbReference type="AlphaFoldDB" id="A0A6J4LKZ2"/>
<protein>
    <recommendedName>
        <fullName evidence="4">Mycothiol-dependent maleylpyruvate isomerase metal-binding domain-containing protein</fullName>
    </recommendedName>
</protein>
<dbReference type="GO" id="GO:0005886">
    <property type="term" value="C:plasma membrane"/>
    <property type="evidence" value="ECO:0007669"/>
    <property type="project" value="TreeGrafter"/>
</dbReference>
<accession>A0A6J4LKZ2</accession>
<evidence type="ECO:0008006" key="4">
    <source>
        <dbReference type="Google" id="ProtNLM"/>
    </source>
</evidence>
<dbReference type="NCBIfam" id="TIGR03083">
    <property type="entry name" value="maleylpyruvate isomerase family mycothiol-dependent enzyme"/>
    <property type="match status" value="1"/>
</dbReference>
<dbReference type="InterPro" id="IPR034660">
    <property type="entry name" value="DinB/YfiT-like"/>
</dbReference>
<name>A0A6J4LKZ2_9ACTN</name>
<dbReference type="InterPro" id="IPR017517">
    <property type="entry name" value="Maleyloyr_isom"/>
</dbReference>
<proteinExistence type="predicted"/>
<dbReference type="Pfam" id="PF11716">
    <property type="entry name" value="MDMPI_N"/>
    <property type="match status" value="1"/>
</dbReference>
<dbReference type="Pfam" id="PF07398">
    <property type="entry name" value="MDMPI_C"/>
    <property type="match status" value="1"/>
</dbReference>
<evidence type="ECO:0000313" key="3">
    <source>
        <dbReference type="EMBL" id="CAA9335563.1"/>
    </source>
</evidence>
<dbReference type="InterPro" id="IPR010872">
    <property type="entry name" value="MDMPI_C-term_domain"/>
</dbReference>
<dbReference type="SUPFAM" id="SSF109854">
    <property type="entry name" value="DinB/YfiT-like putative metalloenzymes"/>
    <property type="match status" value="1"/>
</dbReference>
<evidence type="ECO:0000259" key="2">
    <source>
        <dbReference type="Pfam" id="PF11716"/>
    </source>
</evidence>